<dbReference type="PANTHER" id="PTHR40761:SF1">
    <property type="entry name" value="CONSERVED INTEGRAL MEMBRANE ALANINE VALINE AND LEUCINE RICH PROTEIN-RELATED"/>
    <property type="match status" value="1"/>
</dbReference>
<feature type="transmembrane region" description="Helical" evidence="1">
    <location>
        <begin position="53"/>
        <end position="77"/>
    </location>
</feature>
<reference evidence="3" key="1">
    <citation type="journal article" date="2019" name="Int. J. Syst. Evol. Microbiol.">
        <title>The Global Catalogue of Microorganisms (GCM) 10K type strain sequencing project: providing services to taxonomists for standard genome sequencing and annotation.</title>
        <authorList>
            <consortium name="The Broad Institute Genomics Platform"/>
            <consortium name="The Broad Institute Genome Sequencing Center for Infectious Disease"/>
            <person name="Wu L."/>
            <person name="Ma J."/>
        </authorList>
    </citation>
    <scope>NUCLEOTIDE SEQUENCE [LARGE SCALE GENOMIC DNA]</scope>
    <source>
        <strain evidence="3">JCM 9371</strain>
    </source>
</reference>
<feature type="transmembrane region" description="Helical" evidence="1">
    <location>
        <begin position="139"/>
        <end position="159"/>
    </location>
</feature>
<keyword evidence="1" id="KW-0812">Transmembrane</keyword>
<feature type="transmembrane region" description="Helical" evidence="1">
    <location>
        <begin position="235"/>
        <end position="258"/>
    </location>
</feature>
<feature type="transmembrane region" description="Helical" evidence="1">
    <location>
        <begin position="83"/>
        <end position="101"/>
    </location>
</feature>
<feature type="transmembrane region" description="Helical" evidence="1">
    <location>
        <begin position="6"/>
        <end position="26"/>
    </location>
</feature>
<evidence type="ECO:0000313" key="2">
    <source>
        <dbReference type="EMBL" id="MFD0683199.1"/>
    </source>
</evidence>
<sequence length="290" mass="30062">MVLSSWLAMSVAFVSSSVYWVGVALFKVAAGRMPPLRGDHPVELLVRMLGEPVWLIGAAVVLMGLLLQAVALNALALPAAQPVLVSSVAVLVGIAVGCFSERPTPREWCALLLVTSGTLMVALAASATRSGSASPPSPIGLALLIPPCLLLPVLVFLTCDREPAGLHARPRAGIVFGVTAGVLIGTAELALEGMAQLDYTIGALPRTVYPYLFLVAAGLGVAQLQTALQRHRMVTIAFTATVVAKTHLLVTGTVLYGLLWPRGAALLLLAGGVAVTGLAVTLLPRHEPLP</sequence>
<organism evidence="2 3">
    <name type="scientific">Actinomadura fibrosa</name>
    <dbReference type="NCBI Taxonomy" id="111802"/>
    <lineage>
        <taxon>Bacteria</taxon>
        <taxon>Bacillati</taxon>
        <taxon>Actinomycetota</taxon>
        <taxon>Actinomycetes</taxon>
        <taxon>Streptosporangiales</taxon>
        <taxon>Thermomonosporaceae</taxon>
        <taxon>Actinomadura</taxon>
    </lineage>
</organism>
<keyword evidence="3" id="KW-1185">Reference proteome</keyword>
<dbReference type="EMBL" id="JBHTGP010000001">
    <property type="protein sequence ID" value="MFD0683199.1"/>
    <property type="molecule type" value="Genomic_DNA"/>
</dbReference>
<proteinExistence type="predicted"/>
<keyword evidence="1" id="KW-0472">Membrane</keyword>
<dbReference type="Proteomes" id="UP001597063">
    <property type="component" value="Unassembled WGS sequence"/>
</dbReference>
<evidence type="ECO:0000256" key="1">
    <source>
        <dbReference type="SAM" id="Phobius"/>
    </source>
</evidence>
<name>A0ABW2X9T3_9ACTN</name>
<feature type="transmembrane region" description="Helical" evidence="1">
    <location>
        <begin position="171"/>
        <end position="191"/>
    </location>
</feature>
<feature type="transmembrane region" description="Helical" evidence="1">
    <location>
        <begin position="108"/>
        <end position="127"/>
    </location>
</feature>
<evidence type="ECO:0000313" key="3">
    <source>
        <dbReference type="Proteomes" id="UP001597063"/>
    </source>
</evidence>
<feature type="transmembrane region" description="Helical" evidence="1">
    <location>
        <begin position="264"/>
        <end position="283"/>
    </location>
</feature>
<protein>
    <submittedName>
        <fullName evidence="2">Uncharacterized protein</fullName>
    </submittedName>
</protein>
<dbReference type="RefSeq" id="WP_131757083.1">
    <property type="nucleotide sequence ID" value="NZ_CAACUY010000025.1"/>
</dbReference>
<gene>
    <name evidence="2" type="ORF">ACFQZM_01715</name>
</gene>
<comment type="caution">
    <text evidence="2">The sequence shown here is derived from an EMBL/GenBank/DDBJ whole genome shotgun (WGS) entry which is preliminary data.</text>
</comment>
<dbReference type="PANTHER" id="PTHR40761">
    <property type="entry name" value="CONSERVED INTEGRAL MEMBRANE ALANINE VALINE AND LEUCINE RICH PROTEIN-RELATED"/>
    <property type="match status" value="1"/>
</dbReference>
<keyword evidence="1" id="KW-1133">Transmembrane helix</keyword>
<accession>A0ABW2X9T3</accession>